<sequence>MSAAFTKMPSAARNAFSSLVNLFISQPSPSVSR</sequence>
<proteinExistence type="predicted"/>
<evidence type="ECO:0000313" key="1">
    <source>
        <dbReference type="Proteomes" id="UP000036681"/>
    </source>
</evidence>
<dbReference type="WBParaSite" id="ALUE_0002172101-mRNA-1">
    <property type="protein sequence ID" value="ALUE_0002172101-mRNA-1"/>
    <property type="gene ID" value="ALUE_0002172101"/>
</dbReference>
<accession>A0A0M3ISJ3</accession>
<dbReference type="Proteomes" id="UP000036681">
    <property type="component" value="Unplaced"/>
</dbReference>
<organism evidence="1 2">
    <name type="scientific">Ascaris lumbricoides</name>
    <name type="common">Giant roundworm</name>
    <dbReference type="NCBI Taxonomy" id="6252"/>
    <lineage>
        <taxon>Eukaryota</taxon>
        <taxon>Metazoa</taxon>
        <taxon>Ecdysozoa</taxon>
        <taxon>Nematoda</taxon>
        <taxon>Chromadorea</taxon>
        <taxon>Rhabditida</taxon>
        <taxon>Spirurina</taxon>
        <taxon>Ascaridomorpha</taxon>
        <taxon>Ascaridoidea</taxon>
        <taxon>Ascarididae</taxon>
        <taxon>Ascaris</taxon>
    </lineage>
</organism>
<reference evidence="2" key="1">
    <citation type="submission" date="2017-02" db="UniProtKB">
        <authorList>
            <consortium name="WormBaseParasite"/>
        </authorList>
    </citation>
    <scope>IDENTIFICATION</scope>
</reference>
<evidence type="ECO:0000313" key="2">
    <source>
        <dbReference type="WBParaSite" id="ALUE_0002172101-mRNA-1"/>
    </source>
</evidence>
<protein>
    <submittedName>
        <fullName evidence="2">Uncharacterized protein</fullName>
    </submittedName>
</protein>
<keyword evidence="1" id="KW-1185">Reference proteome</keyword>
<name>A0A0M3ISJ3_ASCLU</name>
<dbReference type="AlphaFoldDB" id="A0A0M3ISJ3"/>